<sequence>MKPAAVRNRLSLFEQPLFSLLAWLTLPVPVAFLFGEQVENAYQKPYFLGFGMAIAAVVALIIALNSRSLSASIRAGLPLASSLSVGWSLAGLAVVLRYALLELMPPPLPGFEEIQTGGSAVRIARGAELPLQFRFTNLLGAPGFALADNSLDALLLYSMGQSAQL</sequence>
<organism evidence="2">
    <name type="scientific">Caldilineaceae bacterium SB0675_bin_29</name>
    <dbReference type="NCBI Taxonomy" id="2605266"/>
    <lineage>
        <taxon>Bacteria</taxon>
        <taxon>Bacillati</taxon>
        <taxon>Chloroflexota</taxon>
        <taxon>Caldilineae</taxon>
        <taxon>Caldilineales</taxon>
        <taxon>Caldilineaceae</taxon>
    </lineage>
</organism>
<dbReference type="EMBL" id="VYDA01000488">
    <property type="protein sequence ID" value="MYH62741.1"/>
    <property type="molecule type" value="Genomic_DNA"/>
</dbReference>
<reference evidence="2" key="1">
    <citation type="submission" date="2019-09" db="EMBL/GenBank/DDBJ databases">
        <title>Characterisation of the sponge microbiome using genome-centric metagenomics.</title>
        <authorList>
            <person name="Engelberts J.P."/>
            <person name="Robbins S.J."/>
            <person name="De Goeij J.M."/>
            <person name="Aranda M."/>
            <person name="Bell S.C."/>
            <person name="Webster N.S."/>
        </authorList>
    </citation>
    <scope>NUCLEOTIDE SEQUENCE</scope>
    <source>
        <strain evidence="2">SB0675_bin_29</strain>
    </source>
</reference>
<keyword evidence="1" id="KW-0812">Transmembrane</keyword>
<evidence type="ECO:0000256" key="1">
    <source>
        <dbReference type="SAM" id="Phobius"/>
    </source>
</evidence>
<keyword evidence="1" id="KW-0472">Membrane</keyword>
<comment type="caution">
    <text evidence="2">The sequence shown here is derived from an EMBL/GenBank/DDBJ whole genome shotgun (WGS) entry which is preliminary data.</text>
</comment>
<accession>A0A6B1G3T0</accession>
<protein>
    <submittedName>
        <fullName evidence="2">Uncharacterized protein</fullName>
    </submittedName>
</protein>
<name>A0A6B1G3T0_9CHLR</name>
<feature type="transmembrane region" description="Helical" evidence="1">
    <location>
        <begin position="76"/>
        <end position="100"/>
    </location>
</feature>
<evidence type="ECO:0000313" key="2">
    <source>
        <dbReference type="EMBL" id="MYH62741.1"/>
    </source>
</evidence>
<keyword evidence="1" id="KW-1133">Transmembrane helix</keyword>
<gene>
    <name evidence="2" type="ORF">F4148_13620</name>
</gene>
<feature type="transmembrane region" description="Helical" evidence="1">
    <location>
        <begin position="46"/>
        <end position="64"/>
    </location>
</feature>
<feature type="transmembrane region" description="Helical" evidence="1">
    <location>
        <begin position="12"/>
        <end position="34"/>
    </location>
</feature>
<proteinExistence type="predicted"/>
<dbReference type="AlphaFoldDB" id="A0A6B1G3T0"/>